<dbReference type="OMA" id="RGSHEWN"/>
<reference evidence="3 4" key="1">
    <citation type="journal article" date="2016" name="Sci. Rep.">
        <title>The genome sequence of the outbreeding globe artichoke constructed de novo incorporating a phase-aware low-pass sequencing strategy of F1 progeny.</title>
        <authorList>
            <person name="Scaglione D."/>
            <person name="Reyes-Chin-Wo S."/>
            <person name="Acquadro A."/>
            <person name="Froenicke L."/>
            <person name="Portis E."/>
            <person name="Beitel C."/>
            <person name="Tirone M."/>
            <person name="Mauro R."/>
            <person name="Lo Monaco A."/>
            <person name="Mauromicale G."/>
            <person name="Faccioli P."/>
            <person name="Cattivelli L."/>
            <person name="Rieseberg L."/>
            <person name="Michelmore R."/>
            <person name="Lanteri S."/>
        </authorList>
    </citation>
    <scope>NUCLEOTIDE SEQUENCE [LARGE SCALE GENOMIC DNA]</scope>
    <source>
        <strain evidence="3">2C</strain>
    </source>
</reference>
<accession>A0A103Y2J3</accession>
<evidence type="ECO:0000313" key="4">
    <source>
        <dbReference type="Proteomes" id="UP000243975"/>
    </source>
</evidence>
<evidence type="ECO:0000256" key="2">
    <source>
        <dbReference type="SAM" id="SignalP"/>
    </source>
</evidence>
<proteinExistence type="predicted"/>
<feature type="signal peptide" evidence="2">
    <location>
        <begin position="1"/>
        <end position="28"/>
    </location>
</feature>
<keyword evidence="1" id="KW-0812">Transmembrane</keyword>
<dbReference type="Proteomes" id="UP000243975">
    <property type="component" value="Unassembled WGS sequence"/>
</dbReference>
<dbReference type="InterPro" id="IPR015683">
    <property type="entry name" value="Ionotropic_Glu_rcpt"/>
</dbReference>
<dbReference type="AlphaFoldDB" id="A0A103Y2J3"/>
<protein>
    <submittedName>
        <fullName evidence="3">Extracellular solute-binding protein, family 3</fullName>
    </submittedName>
</protein>
<keyword evidence="2" id="KW-0732">Signal</keyword>
<gene>
    <name evidence="3" type="ORF">Ccrd_020373</name>
</gene>
<feature type="transmembrane region" description="Helical" evidence="1">
    <location>
        <begin position="199"/>
        <end position="220"/>
    </location>
</feature>
<dbReference type="PANTHER" id="PTHR18966">
    <property type="entry name" value="IONOTROPIC GLUTAMATE RECEPTOR"/>
    <property type="match status" value="1"/>
</dbReference>
<keyword evidence="1" id="KW-0472">Membrane</keyword>
<name>A0A103Y2J3_CYNCS</name>
<feature type="chain" id="PRO_5007119337" evidence="2">
    <location>
        <begin position="29"/>
        <end position="272"/>
    </location>
</feature>
<dbReference type="Gramene" id="KVI01358">
    <property type="protein sequence ID" value="KVI01358"/>
    <property type="gene ID" value="Ccrd_020373"/>
</dbReference>
<sequence length="272" mass="31096">MELKKRIVPLSFLFTLLYIHCTVDYAKGSVATMVKSMTRRRSIQEQVGAGPEDVCAGILGPGWQKMSTNQSPCPELVVWVPKKPGFSEFVQVNKESKLEGGFSIAIFCHSLQLLPYNIQPIFKPFVNDKGESKGTMFQLLENIKNKNCEAAAGDITIRSDRAKFIDFTTPYLSSEVYMLVRGSHEWNQTLLTFLKPFTWRLWITIIGACLFIGVAIAILEYRVGNPKFAIPFYHKLVMVVWFPISTFYFREGISLFFRYIINIIKALFGKYQ</sequence>
<evidence type="ECO:0000256" key="1">
    <source>
        <dbReference type="SAM" id="Phobius"/>
    </source>
</evidence>
<dbReference type="Gene3D" id="1.10.287.70">
    <property type="match status" value="1"/>
</dbReference>
<keyword evidence="1" id="KW-1133">Transmembrane helix</keyword>
<feature type="non-terminal residue" evidence="3">
    <location>
        <position position="272"/>
    </location>
</feature>
<comment type="caution">
    <text evidence="3">The sequence shown here is derived from an EMBL/GenBank/DDBJ whole genome shotgun (WGS) entry which is preliminary data.</text>
</comment>
<organism evidence="3 4">
    <name type="scientific">Cynara cardunculus var. scolymus</name>
    <name type="common">Globe artichoke</name>
    <name type="synonym">Cynara scolymus</name>
    <dbReference type="NCBI Taxonomy" id="59895"/>
    <lineage>
        <taxon>Eukaryota</taxon>
        <taxon>Viridiplantae</taxon>
        <taxon>Streptophyta</taxon>
        <taxon>Embryophyta</taxon>
        <taxon>Tracheophyta</taxon>
        <taxon>Spermatophyta</taxon>
        <taxon>Magnoliopsida</taxon>
        <taxon>eudicotyledons</taxon>
        <taxon>Gunneridae</taxon>
        <taxon>Pentapetalae</taxon>
        <taxon>asterids</taxon>
        <taxon>campanulids</taxon>
        <taxon>Asterales</taxon>
        <taxon>Asteraceae</taxon>
        <taxon>Carduoideae</taxon>
        <taxon>Cardueae</taxon>
        <taxon>Carduinae</taxon>
        <taxon>Cynara</taxon>
    </lineage>
</organism>
<dbReference type="Gene3D" id="3.40.190.10">
    <property type="entry name" value="Periplasmic binding protein-like II"/>
    <property type="match status" value="1"/>
</dbReference>
<dbReference type="EMBL" id="LEKV01003115">
    <property type="protein sequence ID" value="KVI01358.1"/>
    <property type="molecule type" value="Genomic_DNA"/>
</dbReference>
<dbReference type="SUPFAM" id="SSF53850">
    <property type="entry name" value="Periplasmic binding protein-like II"/>
    <property type="match status" value="1"/>
</dbReference>
<keyword evidence="4" id="KW-1185">Reference proteome</keyword>
<evidence type="ECO:0000313" key="3">
    <source>
        <dbReference type="EMBL" id="KVI01358.1"/>
    </source>
</evidence>